<dbReference type="Pfam" id="PF05724">
    <property type="entry name" value="TPMT"/>
    <property type="match status" value="1"/>
</dbReference>
<organism evidence="6 7">
    <name type="scientific">Plenodomus tracheiphilus IPT5</name>
    <dbReference type="NCBI Taxonomy" id="1408161"/>
    <lineage>
        <taxon>Eukaryota</taxon>
        <taxon>Fungi</taxon>
        <taxon>Dikarya</taxon>
        <taxon>Ascomycota</taxon>
        <taxon>Pezizomycotina</taxon>
        <taxon>Dothideomycetes</taxon>
        <taxon>Pleosporomycetidae</taxon>
        <taxon>Pleosporales</taxon>
        <taxon>Pleosporineae</taxon>
        <taxon>Leptosphaeriaceae</taxon>
        <taxon>Plenodomus</taxon>
    </lineage>
</organism>
<keyword evidence="3" id="KW-0808">Transferase</keyword>
<evidence type="ECO:0000256" key="3">
    <source>
        <dbReference type="ARBA" id="ARBA00022679"/>
    </source>
</evidence>
<reference evidence="6" key="1">
    <citation type="submission" date="2020-01" db="EMBL/GenBank/DDBJ databases">
        <authorList>
            <consortium name="DOE Joint Genome Institute"/>
            <person name="Haridas S."/>
            <person name="Albert R."/>
            <person name="Binder M."/>
            <person name="Bloem J."/>
            <person name="Labutti K."/>
            <person name="Salamov A."/>
            <person name="Andreopoulos B."/>
            <person name="Baker S.E."/>
            <person name="Barry K."/>
            <person name="Bills G."/>
            <person name="Bluhm B.H."/>
            <person name="Cannon C."/>
            <person name="Castanera R."/>
            <person name="Culley D.E."/>
            <person name="Daum C."/>
            <person name="Ezra D."/>
            <person name="Gonzalez J.B."/>
            <person name="Henrissat B."/>
            <person name="Kuo A."/>
            <person name="Liang C."/>
            <person name="Lipzen A."/>
            <person name="Lutzoni F."/>
            <person name="Magnuson J."/>
            <person name="Mondo S."/>
            <person name="Nolan M."/>
            <person name="Ohm R."/>
            <person name="Pangilinan J."/>
            <person name="Park H.-J."/>
            <person name="Ramirez L."/>
            <person name="Alfaro M."/>
            <person name="Sun H."/>
            <person name="Tritt A."/>
            <person name="Yoshinaga Y."/>
            <person name="Zwiers L.-H."/>
            <person name="Turgeon B.G."/>
            <person name="Goodwin S.B."/>
            <person name="Spatafora J.W."/>
            <person name="Crous P.W."/>
            <person name="Grigoriev I.V."/>
        </authorList>
    </citation>
    <scope>NUCLEOTIDE SEQUENCE</scope>
    <source>
        <strain evidence="6">IPT5</strain>
    </source>
</reference>
<dbReference type="PANTHER" id="PTHR32183:SF6">
    <property type="entry name" value="CYSTEINE SULFINATE DESULFINASE_CYSTEINE DESULFURASE AND RELATED ENZYMES"/>
    <property type="match status" value="1"/>
</dbReference>
<dbReference type="GO" id="GO:0032259">
    <property type="term" value="P:methylation"/>
    <property type="evidence" value="ECO:0007669"/>
    <property type="project" value="UniProtKB-KW"/>
</dbReference>
<keyword evidence="1" id="KW-0597">Phosphoprotein</keyword>
<evidence type="ECO:0000256" key="2">
    <source>
        <dbReference type="ARBA" id="ARBA00022603"/>
    </source>
</evidence>
<dbReference type="Gene3D" id="3.40.50.150">
    <property type="entry name" value="Vaccinia Virus protein VP39"/>
    <property type="match status" value="1"/>
</dbReference>
<evidence type="ECO:0000256" key="5">
    <source>
        <dbReference type="SAM" id="MobiDB-lite"/>
    </source>
</evidence>
<dbReference type="PANTHER" id="PTHR32183">
    <property type="match status" value="1"/>
</dbReference>
<evidence type="ECO:0000313" key="6">
    <source>
        <dbReference type="EMBL" id="KAF2846223.1"/>
    </source>
</evidence>
<dbReference type="InterPro" id="IPR008854">
    <property type="entry name" value="TPMT"/>
</dbReference>
<feature type="region of interest" description="Disordered" evidence="5">
    <location>
        <begin position="1"/>
        <end position="26"/>
    </location>
</feature>
<dbReference type="AlphaFoldDB" id="A0A6A7AT55"/>
<dbReference type="PROSITE" id="PS51585">
    <property type="entry name" value="SAM_MT_TPMT"/>
    <property type="match status" value="1"/>
</dbReference>
<feature type="compositionally biased region" description="Low complexity" evidence="5">
    <location>
        <begin position="10"/>
        <end position="23"/>
    </location>
</feature>
<dbReference type="CDD" id="cd02440">
    <property type="entry name" value="AdoMet_MTases"/>
    <property type="match status" value="1"/>
</dbReference>
<accession>A0A6A7AT55</accession>
<proteinExistence type="predicted"/>
<name>A0A6A7AT55_9PLEO</name>
<evidence type="ECO:0000256" key="1">
    <source>
        <dbReference type="ARBA" id="ARBA00022553"/>
    </source>
</evidence>
<keyword evidence="2 6" id="KW-0489">Methyltransferase</keyword>
<dbReference type="SUPFAM" id="SSF53335">
    <property type="entry name" value="S-adenosyl-L-methionine-dependent methyltransferases"/>
    <property type="match status" value="1"/>
</dbReference>
<dbReference type="OrthoDB" id="276151at2759"/>
<sequence>MASQNQTRLASLFASAPPSSHPSTWDSLWRTPTFLPWDRGSSSPALIDLLNIRDRPSTSPDPNPTPAAPPPNSSSLGYASLPPPRRKNGTRSRVLIPGCGRGYDVALFAAHGYDAYGLEVSAHAARAAREWLEDPGQGPLEGEYKVFDQEGREKKGDWGKMVVLEGDYFEESWVGGVEGWERDGGGFDVVLDYTFLCALPPELRSKWAKRTARLLREHDTKADPESDTRHDDGVLICIEFPTHKPANSGGPPWACPPTVHAELLKRPGEEITYDENGVVVATDRPEAENALVKIAHYTPRRTHTVGVIDGIVRDCVSMWRLKSHVSERERFHA</sequence>
<feature type="region of interest" description="Disordered" evidence="5">
    <location>
        <begin position="53"/>
        <end position="93"/>
    </location>
</feature>
<dbReference type="Proteomes" id="UP000799423">
    <property type="component" value="Unassembled WGS sequence"/>
</dbReference>
<gene>
    <name evidence="6" type="ORF">T440DRAFT_247054</name>
</gene>
<dbReference type="GO" id="GO:0008757">
    <property type="term" value="F:S-adenosylmethionine-dependent methyltransferase activity"/>
    <property type="evidence" value="ECO:0007669"/>
    <property type="project" value="InterPro"/>
</dbReference>
<dbReference type="EMBL" id="MU006337">
    <property type="protein sequence ID" value="KAF2846223.1"/>
    <property type="molecule type" value="Genomic_DNA"/>
</dbReference>
<feature type="compositionally biased region" description="Pro residues" evidence="5">
    <location>
        <begin position="59"/>
        <end position="72"/>
    </location>
</feature>
<evidence type="ECO:0000313" key="7">
    <source>
        <dbReference type="Proteomes" id="UP000799423"/>
    </source>
</evidence>
<protein>
    <submittedName>
        <fullName evidence="6">S-adenosyl-L-methionine-dependent methyltransferase</fullName>
    </submittedName>
</protein>
<keyword evidence="4" id="KW-0949">S-adenosyl-L-methionine</keyword>
<keyword evidence="7" id="KW-1185">Reference proteome</keyword>
<evidence type="ECO:0000256" key="4">
    <source>
        <dbReference type="ARBA" id="ARBA00022691"/>
    </source>
</evidence>
<dbReference type="InterPro" id="IPR029063">
    <property type="entry name" value="SAM-dependent_MTases_sf"/>
</dbReference>